<dbReference type="InterPro" id="IPR022953">
    <property type="entry name" value="ATP_PFK"/>
</dbReference>
<accession>A0A1D1ZMK3</accession>
<dbReference type="Gene3D" id="3.40.50.450">
    <property type="match status" value="1"/>
</dbReference>
<name>A0A1D1ZMK3_AUXPR</name>
<dbReference type="GO" id="GO:0046872">
    <property type="term" value="F:metal ion binding"/>
    <property type="evidence" value="ECO:0007669"/>
    <property type="project" value="UniProtKB-KW"/>
</dbReference>
<dbReference type="GO" id="GO:0006002">
    <property type="term" value="P:fructose 6-phosphate metabolic process"/>
    <property type="evidence" value="ECO:0007669"/>
    <property type="project" value="InterPro"/>
</dbReference>
<keyword evidence="5" id="KW-0460">Magnesium</keyword>
<protein>
    <recommendedName>
        <fullName evidence="6">Phosphofructokinase domain-containing protein</fullName>
    </recommendedName>
</protein>
<feature type="non-terminal residue" evidence="7">
    <location>
        <position position="1"/>
    </location>
</feature>
<dbReference type="AlphaFoldDB" id="A0A1D1ZMK3"/>
<evidence type="ECO:0000256" key="4">
    <source>
        <dbReference type="ARBA" id="ARBA00022777"/>
    </source>
</evidence>
<keyword evidence="2" id="KW-0808">Transferase</keyword>
<gene>
    <name evidence="7" type="ORF">g.28718</name>
</gene>
<evidence type="ECO:0000256" key="2">
    <source>
        <dbReference type="ARBA" id="ARBA00022679"/>
    </source>
</evidence>
<dbReference type="Pfam" id="PF00365">
    <property type="entry name" value="PFK"/>
    <property type="match status" value="1"/>
</dbReference>
<dbReference type="PANTHER" id="PTHR45770">
    <property type="entry name" value="ATP-DEPENDENT 6-PHOSPHOFRUCTOKINASE 1"/>
    <property type="match status" value="1"/>
</dbReference>
<reference evidence="7" key="1">
    <citation type="submission" date="2015-08" db="EMBL/GenBank/DDBJ databases">
        <authorList>
            <person name="Babu N.S."/>
            <person name="Beckwith C.J."/>
            <person name="Beseler K.G."/>
            <person name="Brison A."/>
            <person name="Carone J.V."/>
            <person name="Caskin T.P."/>
            <person name="Diamond M."/>
            <person name="Durham M.E."/>
            <person name="Foxe J.M."/>
            <person name="Go M."/>
            <person name="Henderson B.A."/>
            <person name="Jones I.B."/>
            <person name="McGettigan J.A."/>
            <person name="Micheletti S.J."/>
            <person name="Nasrallah M.E."/>
            <person name="Ortiz D."/>
            <person name="Piller C.R."/>
            <person name="Privatt S.R."/>
            <person name="Schneider S.L."/>
            <person name="Sharp S."/>
            <person name="Smith T.C."/>
            <person name="Stanton J.D."/>
            <person name="Ullery H.E."/>
            <person name="Wilson R.J."/>
            <person name="Serrano M.G."/>
            <person name="Buck G."/>
            <person name="Lee V."/>
            <person name="Wang Y."/>
            <person name="Carvalho R."/>
            <person name="Voegtly L."/>
            <person name="Shi R."/>
            <person name="Duckworth R."/>
            <person name="Johnson A."/>
            <person name="Loviza R."/>
            <person name="Walstead R."/>
            <person name="Shah Z."/>
            <person name="Kiflezghi M."/>
            <person name="Wade K."/>
            <person name="Ball S.L."/>
            <person name="Bradley K.W."/>
            <person name="Asai D.J."/>
            <person name="Bowman C.A."/>
            <person name="Russell D.A."/>
            <person name="Pope W.H."/>
            <person name="Jacobs-Sera D."/>
            <person name="Hendrix R.W."/>
            <person name="Hatfull G.F."/>
        </authorList>
    </citation>
    <scope>NUCLEOTIDE SEQUENCE</scope>
</reference>
<feature type="domain" description="Phosphofructokinase" evidence="6">
    <location>
        <begin position="181"/>
        <end position="478"/>
    </location>
</feature>
<organism evidence="7">
    <name type="scientific">Auxenochlorella protothecoides</name>
    <name type="common">Green microalga</name>
    <name type="synonym">Chlorella protothecoides</name>
    <dbReference type="NCBI Taxonomy" id="3075"/>
    <lineage>
        <taxon>Eukaryota</taxon>
        <taxon>Viridiplantae</taxon>
        <taxon>Chlorophyta</taxon>
        <taxon>core chlorophytes</taxon>
        <taxon>Trebouxiophyceae</taxon>
        <taxon>Chlorellales</taxon>
        <taxon>Chlorellaceae</taxon>
        <taxon>Auxenochlorella</taxon>
    </lineage>
</organism>
<keyword evidence="3" id="KW-0479">Metal-binding</keyword>
<sequence>WGGGVTVLPWDGWAGCYYYVTLSLGRCVPGLYCMCGGRREVLLLASLGPLFLGMKVHCVGACLCGSLVLNHCILCTLLPSHRRGCGLYTSDPLLSGSLTCPIRNPLSPPPPPSSTPPQTPVGDTDLVRIGIMEYESSHSSGAQGSGLYDAADNSWVDIPPYAIRSGPRESIYHDPKQVTAALVTCGGLCPGLNDVVQNIVYTLEDHGVPEDQIFGIRFGLRGFLDRHTKPIMLSRAAVEGIQLKGGTVLGTSRGNAKMHEIVDRLRLWGVNMLFVIGGNGGNAAAHAIARECERQGVVCNVVGVPKSIDNDIQLIDRCFGFDTAVEEAQRSLICARTEARSASGISIVKLMGRSSGFISLNASMASGVVDVCLIPEIPFSVPRLVAHVQTILAAKDYCVICVAEGAGQDVVQEGGAGGTDASGNPILKDIGTFLRDRFEEAIEGIDVRYIDPSYMIRSIPTITTDRIYCKVLSQGAVHGAFAGYTDFTVGLVNTHYVYLPTTTIIQSARTVDPAGRQWNRLKTAINQPDLA</sequence>
<evidence type="ECO:0000259" key="6">
    <source>
        <dbReference type="Pfam" id="PF00365"/>
    </source>
</evidence>
<dbReference type="GO" id="GO:0003872">
    <property type="term" value="F:6-phosphofructokinase activity"/>
    <property type="evidence" value="ECO:0007669"/>
    <property type="project" value="InterPro"/>
</dbReference>
<evidence type="ECO:0000256" key="5">
    <source>
        <dbReference type="ARBA" id="ARBA00022842"/>
    </source>
</evidence>
<dbReference type="EMBL" id="GDKF01010561">
    <property type="protein sequence ID" value="JAT68061.1"/>
    <property type="molecule type" value="Transcribed_RNA"/>
</dbReference>
<dbReference type="NCBIfam" id="NF005301">
    <property type="entry name" value="PRK06830.1"/>
    <property type="match status" value="1"/>
</dbReference>
<dbReference type="SUPFAM" id="SSF53784">
    <property type="entry name" value="Phosphofructokinase"/>
    <property type="match status" value="1"/>
</dbReference>
<evidence type="ECO:0000256" key="3">
    <source>
        <dbReference type="ARBA" id="ARBA00022723"/>
    </source>
</evidence>
<comment type="cofactor">
    <cofactor evidence="1">
        <name>Mg(2+)</name>
        <dbReference type="ChEBI" id="CHEBI:18420"/>
    </cofactor>
</comment>
<dbReference type="InterPro" id="IPR050929">
    <property type="entry name" value="PFKA"/>
</dbReference>
<dbReference type="InterPro" id="IPR035966">
    <property type="entry name" value="PKF_sf"/>
</dbReference>
<dbReference type="UniPathway" id="UPA00109">
    <property type="reaction ID" value="UER00182"/>
</dbReference>
<keyword evidence="4" id="KW-0418">Kinase</keyword>
<dbReference type="InterPro" id="IPR000023">
    <property type="entry name" value="Phosphofructokinase_dom"/>
</dbReference>
<dbReference type="PRINTS" id="PR00476">
    <property type="entry name" value="PHFRCTKINASE"/>
</dbReference>
<proteinExistence type="predicted"/>
<evidence type="ECO:0000256" key="1">
    <source>
        <dbReference type="ARBA" id="ARBA00001946"/>
    </source>
</evidence>
<evidence type="ECO:0000313" key="7">
    <source>
        <dbReference type="EMBL" id="JAT68061.1"/>
    </source>
</evidence>